<evidence type="ECO:0000256" key="2">
    <source>
        <dbReference type="ARBA" id="ARBA00022857"/>
    </source>
</evidence>
<gene>
    <name evidence="4" type="ORF">TWF694_000334</name>
</gene>
<keyword evidence="2" id="KW-0521">NADP</keyword>
<dbReference type="InterPro" id="IPR036291">
    <property type="entry name" value="NAD(P)-bd_dom_sf"/>
</dbReference>
<evidence type="ECO:0000313" key="5">
    <source>
        <dbReference type="Proteomes" id="UP001365542"/>
    </source>
</evidence>
<keyword evidence="5" id="KW-1185">Reference proteome</keyword>
<evidence type="ECO:0000313" key="4">
    <source>
        <dbReference type="EMBL" id="KAK6543591.1"/>
    </source>
</evidence>
<dbReference type="Gene3D" id="3.40.50.720">
    <property type="entry name" value="NAD(P)-binding Rossmann-like Domain"/>
    <property type="match status" value="1"/>
</dbReference>
<dbReference type="InterPro" id="IPR008030">
    <property type="entry name" value="NmrA-like"/>
</dbReference>
<dbReference type="PANTHER" id="PTHR42748:SF31">
    <property type="entry name" value="NMRA-LIKE DOMAIN-CONTAINING PROTEIN-RELATED"/>
    <property type="match status" value="1"/>
</dbReference>
<comment type="caution">
    <text evidence="4">The sequence shown here is derived from an EMBL/GenBank/DDBJ whole genome shotgun (WGS) entry which is preliminary data.</text>
</comment>
<dbReference type="GO" id="GO:0005634">
    <property type="term" value="C:nucleus"/>
    <property type="evidence" value="ECO:0007669"/>
    <property type="project" value="TreeGrafter"/>
</dbReference>
<sequence length="321" mass="35688">MSVSKVFTIFGSTGNQGSAIIKYVQSHPVLSKEYRLRGVTRNTSSDKAKKLTDSGVEMVSGDMENYDSVSKAIAGSYAVFAVTNYWEQPPSKEREVNQGKRIADACKEHDVKQLIWSNLVHVGKLSGGKYPNVHHFDGKAEIGEYIASLKVPHVNVVPGMFMQNLASNIKTNDNGETYTFAMPVPIETKWPWFNPVADTGKFVAGALLHPELFESATPVNISEASGFYSGQEVCDTFEKVTGKKTNYFQIPEQMFIGFLPTKELGQELLENMLLVKDYGYFGPTVEESAKGVEESIEKYLEGGKPQSLEEFIKENKALWKL</sequence>
<dbReference type="AlphaFoldDB" id="A0AAV9XQ17"/>
<dbReference type="EMBL" id="JAVHJO010000001">
    <property type="protein sequence ID" value="KAK6543591.1"/>
    <property type="molecule type" value="Genomic_DNA"/>
</dbReference>
<organism evidence="4 5">
    <name type="scientific">Orbilia ellipsospora</name>
    <dbReference type="NCBI Taxonomy" id="2528407"/>
    <lineage>
        <taxon>Eukaryota</taxon>
        <taxon>Fungi</taxon>
        <taxon>Dikarya</taxon>
        <taxon>Ascomycota</taxon>
        <taxon>Pezizomycotina</taxon>
        <taxon>Orbiliomycetes</taxon>
        <taxon>Orbiliales</taxon>
        <taxon>Orbiliaceae</taxon>
        <taxon>Orbilia</taxon>
    </lineage>
</organism>
<reference evidence="4 5" key="1">
    <citation type="submission" date="2019-10" db="EMBL/GenBank/DDBJ databases">
        <authorList>
            <person name="Palmer J.M."/>
        </authorList>
    </citation>
    <scope>NUCLEOTIDE SEQUENCE [LARGE SCALE GENOMIC DNA]</scope>
    <source>
        <strain evidence="4 5">TWF694</strain>
    </source>
</reference>
<accession>A0AAV9XQ17</accession>
<proteinExistence type="inferred from homology"/>
<comment type="similarity">
    <text evidence="1">Belongs to the NmrA-type oxidoreductase family.</text>
</comment>
<dbReference type="Gene3D" id="3.90.25.10">
    <property type="entry name" value="UDP-galactose 4-epimerase, domain 1"/>
    <property type="match status" value="1"/>
</dbReference>
<feature type="domain" description="NmrA-like" evidence="3">
    <location>
        <begin position="5"/>
        <end position="312"/>
    </location>
</feature>
<dbReference type="Pfam" id="PF05368">
    <property type="entry name" value="NmrA"/>
    <property type="match status" value="1"/>
</dbReference>
<dbReference type="PANTHER" id="PTHR42748">
    <property type="entry name" value="NITROGEN METABOLITE REPRESSION PROTEIN NMRA FAMILY MEMBER"/>
    <property type="match status" value="1"/>
</dbReference>
<evidence type="ECO:0000256" key="1">
    <source>
        <dbReference type="ARBA" id="ARBA00006328"/>
    </source>
</evidence>
<dbReference type="Proteomes" id="UP001365542">
    <property type="component" value="Unassembled WGS sequence"/>
</dbReference>
<protein>
    <recommendedName>
        <fullName evidence="3">NmrA-like domain-containing protein</fullName>
    </recommendedName>
</protein>
<dbReference type="InterPro" id="IPR051164">
    <property type="entry name" value="NmrA-like_oxidored"/>
</dbReference>
<dbReference type="CDD" id="cd05251">
    <property type="entry name" value="NmrA_like_SDR_a"/>
    <property type="match status" value="1"/>
</dbReference>
<dbReference type="SUPFAM" id="SSF51735">
    <property type="entry name" value="NAD(P)-binding Rossmann-fold domains"/>
    <property type="match status" value="1"/>
</dbReference>
<name>A0AAV9XQ17_9PEZI</name>
<evidence type="ECO:0000259" key="3">
    <source>
        <dbReference type="Pfam" id="PF05368"/>
    </source>
</evidence>